<dbReference type="Proteomes" id="UP000268652">
    <property type="component" value="Unassembled WGS sequence"/>
</dbReference>
<dbReference type="PANTHER" id="PTHR47485:SF1">
    <property type="entry name" value="THYLAKOID LUMENAL 17.4 KDA PROTEIN, CHLOROPLASTIC"/>
    <property type="match status" value="1"/>
</dbReference>
<evidence type="ECO:0000313" key="3">
    <source>
        <dbReference type="EMBL" id="RKN23347.1"/>
    </source>
</evidence>
<sequence>MAERDLVKPPRRPDVTLAELRPFDGERLEPSGDYDEVEFDGLDLTDAAAPGASFLDCALRRCVLDAAGMKRARFVDTLLTDVRGVGTALSEASLRDVEIRDARLGGIQLSGATLTRVLIEGGKIDYLNLRQATLTDVTFRDCVLVEPDFAGARLERVSFDGCDLRDVDLTAATCKDTDLRGAVGLSLLRGADRLRGAVITPGQLLDLAPHLAAELGVRVAD</sequence>
<evidence type="ECO:0000313" key="5">
    <source>
        <dbReference type="Proteomes" id="UP000275024"/>
    </source>
</evidence>
<gene>
    <name evidence="3" type="ORF">D7318_12650</name>
    <name evidence="2" type="ORF">D7319_11695</name>
</gene>
<dbReference type="Pfam" id="PF13599">
    <property type="entry name" value="Pentapeptide_4"/>
    <property type="match status" value="1"/>
</dbReference>
<dbReference type="InterPro" id="IPR001646">
    <property type="entry name" value="5peptide_repeat"/>
</dbReference>
<reference evidence="4 5" key="1">
    <citation type="submission" date="2018-09" db="EMBL/GenBank/DDBJ databases">
        <title>Streptomyces sp. nov. DS1-2, an endophytic actinomycete isolated from roots of Dendrobium scabrilingue.</title>
        <authorList>
            <person name="Kuncharoen N."/>
            <person name="Kudo T."/>
            <person name="Ohkuma M."/>
            <person name="Yuki M."/>
            <person name="Tanasupawat S."/>
        </authorList>
    </citation>
    <scope>NUCLEOTIDE SEQUENCE [LARGE SCALE GENOMIC DNA]</scope>
    <source>
        <strain evidence="2 5">AZ1-7</strain>
        <strain evidence="3 4">DS1-2</strain>
    </source>
</reference>
<dbReference type="EMBL" id="RBDY01000007">
    <property type="protein sequence ID" value="RKN23347.1"/>
    <property type="molecule type" value="Genomic_DNA"/>
</dbReference>
<dbReference type="Gene3D" id="2.160.20.80">
    <property type="entry name" value="E3 ubiquitin-protein ligase SopA"/>
    <property type="match status" value="1"/>
</dbReference>
<dbReference type="AlphaFoldDB" id="A0A3A9WAG8"/>
<dbReference type="Pfam" id="PF00805">
    <property type="entry name" value="Pentapeptide"/>
    <property type="match status" value="1"/>
</dbReference>
<keyword evidence="1" id="KW-0677">Repeat</keyword>
<accession>A0A3A9WAG8</accession>
<dbReference type="Proteomes" id="UP000275024">
    <property type="component" value="Unassembled WGS sequence"/>
</dbReference>
<dbReference type="OrthoDB" id="2579959at2"/>
<dbReference type="PANTHER" id="PTHR47485">
    <property type="entry name" value="THYLAKOID LUMENAL 17.4 KDA PROTEIN, CHLOROPLASTIC"/>
    <property type="match status" value="1"/>
</dbReference>
<organism evidence="2 5">
    <name type="scientific">Streptomyces radicis</name>
    <dbReference type="NCBI Taxonomy" id="1750517"/>
    <lineage>
        <taxon>Bacteria</taxon>
        <taxon>Bacillati</taxon>
        <taxon>Actinomycetota</taxon>
        <taxon>Actinomycetes</taxon>
        <taxon>Kitasatosporales</taxon>
        <taxon>Streptomycetaceae</taxon>
        <taxon>Streptomyces</taxon>
    </lineage>
</organism>
<keyword evidence="4" id="KW-1185">Reference proteome</keyword>
<name>A0A3A9WAG8_9ACTN</name>
<dbReference type="SUPFAM" id="SSF141571">
    <property type="entry name" value="Pentapeptide repeat-like"/>
    <property type="match status" value="1"/>
</dbReference>
<evidence type="ECO:0000313" key="4">
    <source>
        <dbReference type="Proteomes" id="UP000268652"/>
    </source>
</evidence>
<evidence type="ECO:0000256" key="1">
    <source>
        <dbReference type="ARBA" id="ARBA00022737"/>
    </source>
</evidence>
<dbReference type="EMBL" id="RBDX01000007">
    <property type="protein sequence ID" value="RKN09709.1"/>
    <property type="molecule type" value="Genomic_DNA"/>
</dbReference>
<protein>
    <submittedName>
        <fullName evidence="2">Pentapeptide repeat-containing protein</fullName>
    </submittedName>
</protein>
<proteinExistence type="predicted"/>
<evidence type="ECO:0000313" key="2">
    <source>
        <dbReference type="EMBL" id="RKN09709.1"/>
    </source>
</evidence>
<comment type="caution">
    <text evidence="2">The sequence shown here is derived from an EMBL/GenBank/DDBJ whole genome shotgun (WGS) entry which is preliminary data.</text>
</comment>
<dbReference type="RefSeq" id="WP_120697032.1">
    <property type="nucleotide sequence ID" value="NZ_RBDX01000007.1"/>
</dbReference>